<dbReference type="EMBL" id="MFGB01000007">
    <property type="protein sequence ID" value="OGF27507.1"/>
    <property type="molecule type" value="Genomic_DNA"/>
</dbReference>
<gene>
    <name evidence="1" type="ORF">A2227_01510</name>
</gene>
<reference evidence="1 2" key="1">
    <citation type="journal article" date="2016" name="Nat. Commun.">
        <title>Thousands of microbial genomes shed light on interconnected biogeochemical processes in an aquifer system.</title>
        <authorList>
            <person name="Anantharaman K."/>
            <person name="Brown C.T."/>
            <person name="Hug L.A."/>
            <person name="Sharon I."/>
            <person name="Castelle C.J."/>
            <person name="Probst A.J."/>
            <person name="Thomas B.C."/>
            <person name="Singh A."/>
            <person name="Wilkins M.J."/>
            <person name="Karaoz U."/>
            <person name="Brodie E.L."/>
            <person name="Williams K.H."/>
            <person name="Hubbard S.S."/>
            <person name="Banfield J.F."/>
        </authorList>
    </citation>
    <scope>NUCLEOTIDE SEQUENCE [LARGE SCALE GENOMIC DNA]</scope>
</reference>
<dbReference type="STRING" id="1797994.A2227_01510"/>
<evidence type="ECO:0000313" key="1">
    <source>
        <dbReference type="EMBL" id="OGF27507.1"/>
    </source>
</evidence>
<protein>
    <submittedName>
        <fullName evidence="1">Uncharacterized protein</fullName>
    </submittedName>
</protein>
<comment type="caution">
    <text evidence="1">The sequence shown here is derived from an EMBL/GenBank/DDBJ whole genome shotgun (WGS) entry which is preliminary data.</text>
</comment>
<accession>A0A1F5SLD7</accession>
<organism evidence="1 2">
    <name type="scientific">Candidatus Falkowbacteria bacterium RIFOXYA2_FULL_47_19</name>
    <dbReference type="NCBI Taxonomy" id="1797994"/>
    <lineage>
        <taxon>Bacteria</taxon>
        <taxon>Candidatus Falkowiibacteriota</taxon>
    </lineage>
</organism>
<sequence length="86" mass="10152">MNYKEKLRNLIAFSGLDLNQKNLWSLFLQMSFPEEDEAVFEAVNESEDNLNLLTAHLKDKLRDMKDTNQDTWERLGDDQKRFAESV</sequence>
<dbReference type="Proteomes" id="UP000178367">
    <property type="component" value="Unassembled WGS sequence"/>
</dbReference>
<name>A0A1F5SLD7_9BACT</name>
<evidence type="ECO:0000313" key="2">
    <source>
        <dbReference type="Proteomes" id="UP000178367"/>
    </source>
</evidence>
<proteinExistence type="predicted"/>
<dbReference type="AlphaFoldDB" id="A0A1F5SLD7"/>